<protein>
    <submittedName>
        <fullName evidence="1">Uncharacterized protein</fullName>
    </submittedName>
</protein>
<evidence type="ECO:0000313" key="1">
    <source>
        <dbReference type="EMBL" id="GAV84811.1"/>
    </source>
</evidence>
<dbReference type="Proteomes" id="UP000187406">
    <property type="component" value="Unassembled WGS sequence"/>
</dbReference>
<proteinExistence type="predicted"/>
<reference evidence="2" key="1">
    <citation type="submission" date="2016-04" db="EMBL/GenBank/DDBJ databases">
        <title>Cephalotus genome sequencing.</title>
        <authorList>
            <person name="Fukushima K."/>
            <person name="Hasebe M."/>
            <person name="Fang X."/>
        </authorList>
    </citation>
    <scope>NUCLEOTIDE SEQUENCE [LARGE SCALE GENOMIC DNA]</scope>
    <source>
        <strain evidence="2">cv. St1</strain>
    </source>
</reference>
<dbReference type="InParanoid" id="A0A1Q3CXE3"/>
<organism evidence="1 2">
    <name type="scientific">Cephalotus follicularis</name>
    <name type="common">Albany pitcher plant</name>
    <dbReference type="NCBI Taxonomy" id="3775"/>
    <lineage>
        <taxon>Eukaryota</taxon>
        <taxon>Viridiplantae</taxon>
        <taxon>Streptophyta</taxon>
        <taxon>Embryophyta</taxon>
        <taxon>Tracheophyta</taxon>
        <taxon>Spermatophyta</taxon>
        <taxon>Magnoliopsida</taxon>
        <taxon>eudicotyledons</taxon>
        <taxon>Gunneridae</taxon>
        <taxon>Pentapetalae</taxon>
        <taxon>rosids</taxon>
        <taxon>fabids</taxon>
        <taxon>Oxalidales</taxon>
        <taxon>Cephalotaceae</taxon>
        <taxon>Cephalotus</taxon>
    </lineage>
</organism>
<name>A0A1Q3CXE3_CEPFO</name>
<dbReference type="AlphaFoldDB" id="A0A1Q3CXE3"/>
<evidence type="ECO:0000313" key="2">
    <source>
        <dbReference type="Proteomes" id="UP000187406"/>
    </source>
</evidence>
<accession>A0A1Q3CXE3</accession>
<sequence>MQHPAVSEGIMEDEDSVEIIGFKTDLKKRGYKQGSKKQSMNKRYNPLLKQDCVNGYLTRSKKYKVDDQVEIVDLDVKESSQGKTREREMCNTHGLLLDKTKAQQQNQYQNAKLMQVPVHDHKGTGSGPSDIDLICSCGNIHVQSKNGEPKKNFGEQEEVTGKCEDGLEIIVSKRFFLWYPKRSQDRKRAIRAVKLFKPISPSFLVILRQHCAIRTELVSY</sequence>
<keyword evidence="2" id="KW-1185">Reference proteome</keyword>
<comment type="caution">
    <text evidence="1">The sequence shown here is derived from an EMBL/GenBank/DDBJ whole genome shotgun (WGS) entry which is preliminary data.</text>
</comment>
<dbReference type="EMBL" id="BDDD01003373">
    <property type="protein sequence ID" value="GAV84811.1"/>
    <property type="molecule type" value="Genomic_DNA"/>
</dbReference>
<gene>
    <name evidence="1" type="ORF">CFOL_v3_28253</name>
</gene>